<evidence type="ECO:0000256" key="1">
    <source>
        <dbReference type="ARBA" id="ARBA00004370"/>
    </source>
</evidence>
<evidence type="ECO:0000256" key="5">
    <source>
        <dbReference type="ARBA" id="ARBA00022982"/>
    </source>
</evidence>
<dbReference type="InterPro" id="IPR006885">
    <property type="entry name" value="NADH_UbQ_FeS_4_mit-like"/>
</dbReference>
<dbReference type="GO" id="GO:0022900">
    <property type="term" value="P:electron transport chain"/>
    <property type="evidence" value="ECO:0007669"/>
    <property type="project" value="InterPro"/>
</dbReference>
<evidence type="ECO:0000313" key="8">
    <source>
        <dbReference type="Proteomes" id="UP000018454"/>
    </source>
</evidence>
<sequence>MFWVHEAPGSSPGAPTINKAGGNIMPARIYRQSKPAGQSGLAGTREWVFEYGQSAPRKQSALMGWTGSADPQSQIHLYFDSREAAEAYAQREHIAYVVEETAPRMRRPKVYADNFRYDRIQNWTH</sequence>
<dbReference type="PANTHER" id="PTHR12219">
    <property type="entry name" value="NADH-UBIQUINONE OXIDOREDUCTASE"/>
    <property type="match status" value="1"/>
</dbReference>
<dbReference type="PANTHER" id="PTHR12219:SF8">
    <property type="entry name" value="NADH DEHYDROGENASE [UBIQUINONE] IRON-SULFUR PROTEIN 4, MITOCHONDRIAL"/>
    <property type="match status" value="1"/>
</dbReference>
<evidence type="ECO:0000256" key="4">
    <source>
        <dbReference type="ARBA" id="ARBA00022946"/>
    </source>
</evidence>
<accession>F1YU61</accession>
<dbReference type="AlphaFoldDB" id="F1YU61"/>
<organism evidence="7 8">
    <name type="scientific">Acetobacter pomorum DM001</name>
    <dbReference type="NCBI Taxonomy" id="945681"/>
    <lineage>
        <taxon>Bacteria</taxon>
        <taxon>Pseudomonadati</taxon>
        <taxon>Pseudomonadota</taxon>
        <taxon>Alphaproteobacteria</taxon>
        <taxon>Acetobacterales</taxon>
        <taxon>Acetobacteraceae</taxon>
        <taxon>Acetobacter</taxon>
    </lineage>
</organism>
<dbReference type="Pfam" id="PF04800">
    <property type="entry name" value="NDUS4"/>
    <property type="match status" value="1"/>
</dbReference>
<dbReference type="InterPro" id="IPR038532">
    <property type="entry name" value="NDUFS4-like_sf"/>
</dbReference>
<dbReference type="Proteomes" id="UP000018454">
    <property type="component" value="Unassembled WGS sequence"/>
</dbReference>
<dbReference type="Gene3D" id="3.30.160.190">
    <property type="entry name" value="atu1810 like domain"/>
    <property type="match status" value="1"/>
</dbReference>
<evidence type="ECO:0000256" key="2">
    <source>
        <dbReference type="ARBA" id="ARBA00022448"/>
    </source>
</evidence>
<comment type="caution">
    <text evidence="7">The sequence shown here is derived from an EMBL/GenBank/DDBJ whole genome shotgun (WGS) entry which is preliminary data.</text>
</comment>
<proteinExistence type="predicted"/>
<keyword evidence="2" id="KW-0813">Transport</keyword>
<gene>
    <name evidence="7" type="ORF">APO_1361</name>
</gene>
<reference evidence="7 8" key="1">
    <citation type="journal article" date="2011" name="Science">
        <title>Drosophila microbiome modulates host developmental and metabolic homeostasis via insulin signaling.</title>
        <authorList>
            <person name="Shin S.C."/>
            <person name="Kim S.H."/>
            <person name="You H."/>
            <person name="Kim B."/>
            <person name="Kim A.C."/>
            <person name="Lee K.A."/>
            <person name="Yoon J.H."/>
            <person name="Ryu J.H."/>
            <person name="Lee W.J."/>
        </authorList>
    </citation>
    <scope>NUCLEOTIDE SEQUENCE [LARGE SCALE GENOMIC DNA]</scope>
    <source>
        <strain evidence="7 8">DM001</strain>
    </source>
</reference>
<keyword evidence="6" id="KW-0472">Membrane</keyword>
<evidence type="ECO:0000256" key="6">
    <source>
        <dbReference type="ARBA" id="ARBA00023136"/>
    </source>
</evidence>
<dbReference type="EMBL" id="AEUP01000026">
    <property type="protein sequence ID" value="EGE47728.1"/>
    <property type="molecule type" value="Genomic_DNA"/>
</dbReference>
<comment type="subcellular location">
    <subcellularLocation>
        <location evidence="1">Membrane</location>
    </subcellularLocation>
</comment>
<keyword evidence="3" id="KW-0679">Respiratory chain</keyword>
<evidence type="ECO:0000256" key="3">
    <source>
        <dbReference type="ARBA" id="ARBA00022660"/>
    </source>
</evidence>
<protein>
    <submittedName>
        <fullName evidence="7">ETC Complex I Subunit Region</fullName>
    </submittedName>
</protein>
<keyword evidence="4" id="KW-0809">Transit peptide</keyword>
<name>F1YU61_9PROT</name>
<evidence type="ECO:0000313" key="7">
    <source>
        <dbReference type="EMBL" id="EGE47728.1"/>
    </source>
</evidence>
<dbReference type="GO" id="GO:0016020">
    <property type="term" value="C:membrane"/>
    <property type="evidence" value="ECO:0007669"/>
    <property type="project" value="UniProtKB-SubCell"/>
</dbReference>
<keyword evidence="5" id="KW-0249">Electron transport</keyword>